<evidence type="ECO:0000256" key="1">
    <source>
        <dbReference type="SAM" id="Phobius"/>
    </source>
</evidence>
<feature type="transmembrane region" description="Helical" evidence="1">
    <location>
        <begin position="12"/>
        <end position="34"/>
    </location>
</feature>
<protein>
    <submittedName>
        <fullName evidence="2">DUF2721 domain-containing protein</fullName>
    </submittedName>
</protein>
<feature type="transmembrane region" description="Helical" evidence="1">
    <location>
        <begin position="80"/>
        <end position="105"/>
    </location>
</feature>
<feature type="transmembrane region" description="Helical" evidence="1">
    <location>
        <begin position="111"/>
        <end position="132"/>
    </location>
</feature>
<reference evidence="2 3" key="1">
    <citation type="submission" date="2019-04" db="EMBL/GenBank/DDBJ databases">
        <title>Taxonomy of novel Haliea sp. from mangrove soil of West Coast of India.</title>
        <authorList>
            <person name="Verma A."/>
            <person name="Kumar P."/>
            <person name="Krishnamurthi S."/>
        </authorList>
    </citation>
    <scope>NUCLEOTIDE SEQUENCE [LARGE SCALE GENOMIC DNA]</scope>
    <source>
        <strain evidence="2 3">SAOS-164</strain>
    </source>
</reference>
<comment type="caution">
    <text evidence="2">The sequence shown here is derived from an EMBL/GenBank/DDBJ whole genome shotgun (WGS) entry which is preliminary data.</text>
</comment>
<sequence>MQPLANITELPHLIQLSVAPVFLLAGIAGFLNVMSGRLARIVDRSRTVERRSHTLTNPELIELNNRELAALRRRIRLNNLSIGFCTFSALLVCILVVTLFAGSYWSLNVGTVIAGFFVCAMLLLIIALVLFLKETQLATRTLREASEFPE</sequence>
<dbReference type="RefSeq" id="WP_135445864.1">
    <property type="nucleotide sequence ID" value="NZ_SRLE01000012.1"/>
</dbReference>
<dbReference type="EMBL" id="SRLE01000012">
    <property type="protein sequence ID" value="TGD71820.1"/>
    <property type="molecule type" value="Genomic_DNA"/>
</dbReference>
<evidence type="ECO:0000313" key="2">
    <source>
        <dbReference type="EMBL" id="TGD71820.1"/>
    </source>
</evidence>
<keyword evidence="1" id="KW-0812">Transmembrane</keyword>
<dbReference type="OrthoDB" id="5465259at2"/>
<proteinExistence type="predicted"/>
<name>A0A4Z0LX54_9GAMM</name>
<gene>
    <name evidence="2" type="ORF">E4634_17040</name>
</gene>
<keyword evidence="1" id="KW-0472">Membrane</keyword>
<keyword evidence="3" id="KW-1185">Reference proteome</keyword>
<evidence type="ECO:0000313" key="3">
    <source>
        <dbReference type="Proteomes" id="UP000298050"/>
    </source>
</evidence>
<accession>A0A4Z0LX54</accession>
<dbReference type="InterPro" id="IPR021279">
    <property type="entry name" value="DUF2721"/>
</dbReference>
<organism evidence="2 3">
    <name type="scientific">Mangrovimicrobium sediminis</name>
    <dbReference type="NCBI Taxonomy" id="2562682"/>
    <lineage>
        <taxon>Bacteria</taxon>
        <taxon>Pseudomonadati</taxon>
        <taxon>Pseudomonadota</taxon>
        <taxon>Gammaproteobacteria</taxon>
        <taxon>Cellvibrionales</taxon>
        <taxon>Halieaceae</taxon>
        <taxon>Mangrovimicrobium</taxon>
    </lineage>
</organism>
<dbReference type="AlphaFoldDB" id="A0A4Z0LX54"/>
<dbReference type="Pfam" id="PF11026">
    <property type="entry name" value="DUF2721"/>
    <property type="match status" value="1"/>
</dbReference>
<keyword evidence="1" id="KW-1133">Transmembrane helix</keyword>
<dbReference type="Proteomes" id="UP000298050">
    <property type="component" value="Unassembled WGS sequence"/>
</dbReference>